<dbReference type="EMBL" id="KZ150239">
    <property type="protein sequence ID" value="PZC71922.1"/>
    <property type="molecule type" value="Genomic_DNA"/>
</dbReference>
<proteinExistence type="predicted"/>
<name>A0A2W1B830_HELAM</name>
<evidence type="ECO:0000313" key="2">
    <source>
        <dbReference type="Proteomes" id="UP000249218"/>
    </source>
</evidence>
<reference evidence="1 2" key="1">
    <citation type="journal article" date="2017" name="BMC Biol.">
        <title>Genomic innovations, transcriptional plasticity and gene loss underlying the evolution and divergence of two highly polyphagous and invasive Helicoverpa pest species.</title>
        <authorList>
            <person name="Pearce S.L."/>
            <person name="Clarke D.F."/>
            <person name="East P.D."/>
            <person name="Elfekih S."/>
            <person name="Gordon K.H."/>
            <person name="Jermiin L.S."/>
            <person name="McGaughran A."/>
            <person name="Oakeshott J.G."/>
            <person name="Papanikolaou A."/>
            <person name="Perera O.P."/>
            <person name="Rane R.V."/>
            <person name="Richards S."/>
            <person name="Tay W.T."/>
            <person name="Walsh T.K."/>
            <person name="Anderson A."/>
            <person name="Anderson C.J."/>
            <person name="Asgari S."/>
            <person name="Board P.G."/>
            <person name="Bretschneider A."/>
            <person name="Campbell P.M."/>
            <person name="Chertemps T."/>
            <person name="Christeller J.T."/>
            <person name="Coppin C.W."/>
            <person name="Downes S.J."/>
            <person name="Duan G."/>
            <person name="Farnsworth C.A."/>
            <person name="Good R.T."/>
            <person name="Han L.B."/>
            <person name="Han Y.C."/>
            <person name="Hatje K."/>
            <person name="Horne I."/>
            <person name="Huang Y.P."/>
            <person name="Hughes D.S."/>
            <person name="Jacquin-Joly E."/>
            <person name="James W."/>
            <person name="Jhangiani S."/>
            <person name="Kollmar M."/>
            <person name="Kuwar S.S."/>
            <person name="Li S."/>
            <person name="Liu N.Y."/>
            <person name="Maibeche M.T."/>
            <person name="Miller J.R."/>
            <person name="Montagne N."/>
            <person name="Perry T."/>
            <person name="Qu J."/>
            <person name="Song S.V."/>
            <person name="Sutton G.G."/>
            <person name="Vogel H."/>
            <person name="Walenz B.P."/>
            <person name="Xu W."/>
            <person name="Zhang H.J."/>
            <person name="Zou Z."/>
            <person name="Batterham P."/>
            <person name="Edwards O.R."/>
            <person name="Feyereisen R."/>
            <person name="Gibbs R.A."/>
            <person name="Heckel D.G."/>
            <person name="McGrath A."/>
            <person name="Robin C."/>
            <person name="Scherer S.E."/>
            <person name="Worley K.C."/>
            <person name="Wu Y.D."/>
        </authorList>
    </citation>
    <scope>NUCLEOTIDE SEQUENCE [LARGE SCALE GENOMIC DNA]</scope>
    <source>
        <strain evidence="1">Harm_GR_Male_#8</strain>
        <tissue evidence="1">Whole organism</tissue>
    </source>
</reference>
<gene>
    <name evidence="1" type="primary">HaOG212235</name>
    <name evidence="1" type="ORF">B5X24_HaOG212235</name>
</gene>
<protein>
    <submittedName>
        <fullName evidence="1">Uncharacterized protein</fullName>
    </submittedName>
</protein>
<accession>A0A2W1B830</accession>
<sequence>MVKKDLAEIGHVITMKLDAPESPANAMKKSLSSFIGQVSTVLNPEPDDEDDTEVILSSGDTTMLSTYKVI</sequence>
<organism evidence="1 2">
    <name type="scientific">Helicoverpa armigera</name>
    <name type="common">Cotton bollworm</name>
    <name type="synonym">Heliothis armigera</name>
    <dbReference type="NCBI Taxonomy" id="29058"/>
    <lineage>
        <taxon>Eukaryota</taxon>
        <taxon>Metazoa</taxon>
        <taxon>Ecdysozoa</taxon>
        <taxon>Arthropoda</taxon>
        <taxon>Hexapoda</taxon>
        <taxon>Insecta</taxon>
        <taxon>Pterygota</taxon>
        <taxon>Neoptera</taxon>
        <taxon>Endopterygota</taxon>
        <taxon>Lepidoptera</taxon>
        <taxon>Glossata</taxon>
        <taxon>Ditrysia</taxon>
        <taxon>Noctuoidea</taxon>
        <taxon>Noctuidae</taxon>
        <taxon>Heliothinae</taxon>
        <taxon>Helicoverpa</taxon>
    </lineage>
</organism>
<dbReference type="OrthoDB" id="73788at2759"/>
<dbReference type="Proteomes" id="UP000249218">
    <property type="component" value="Unassembled WGS sequence"/>
</dbReference>
<evidence type="ECO:0000313" key="1">
    <source>
        <dbReference type="EMBL" id="PZC71922.1"/>
    </source>
</evidence>
<keyword evidence="2" id="KW-1185">Reference proteome</keyword>
<dbReference type="AlphaFoldDB" id="A0A2W1B830"/>